<sequence length="481" mass="51942">MKLHGARAEHSGLIASRSQLEALQQEDFSARARGGARGDGKTDDTIALQAWINFLVANQKRGTLGAGTYCISAPLVIPAGFEWAIIGDIAGGTRILQTTDNVPILDIAPNSPKPLTHTWRISNIEFDYANEQPASHENANPILFSQMVCEFSLTGLRFARGSYAIKVKPGIGGPWGGVWDELVFEGGLSAGAMQWTGCVNGVPNNKWGRFFVDCHRMIGPVFKDVRGYNWVVDTIEFIAAQQGAQLFSIAAGSICSIRAIKLENGVYRRSVNLFEIGAGAHVTVGQFHIGGNAMVLRSERGAITLFATGIGGPTGSFEIDTLVATATELDGDVFVISGAKGPMRIRNMSLDGHKWQICDNGLSATGDTLVLDQYKNDRVSRNLGDADYAVALGDPNILSFETPFTSPRTLRLPSAANSMFNGLYYVVRLYGAVNRDNNLAIQCGSSVKFVASVDKTLIRFAWRRDANAASGWIMTGYEPLP</sequence>
<proteinExistence type="predicted"/>
<gene>
    <name evidence="1" type="ORF">FSO04_44440</name>
</gene>
<evidence type="ECO:0008006" key="3">
    <source>
        <dbReference type="Google" id="ProtNLM"/>
    </source>
</evidence>
<dbReference type="Proteomes" id="UP000463700">
    <property type="component" value="Unassembled WGS sequence"/>
</dbReference>
<organism evidence="1 2">
    <name type="scientific">Paraburkholderia madseniana</name>
    <dbReference type="NCBI Taxonomy" id="2599607"/>
    <lineage>
        <taxon>Bacteria</taxon>
        <taxon>Pseudomonadati</taxon>
        <taxon>Pseudomonadota</taxon>
        <taxon>Betaproteobacteria</taxon>
        <taxon>Burkholderiales</taxon>
        <taxon>Burkholderiaceae</taxon>
        <taxon>Paraburkholderia</taxon>
    </lineage>
</organism>
<reference evidence="1 2" key="1">
    <citation type="journal article" date="2020" name="Int. J. Syst. Evol. Microbiol.">
        <title>Paraburkholderia madseniana sp. nov., a phenolic acid-degrading bacterium isolated from acidic forest soil.</title>
        <authorList>
            <person name="Wilhelm R.C."/>
            <person name="Murphy S.J.L."/>
            <person name="Feriancek N.M."/>
            <person name="Karasz D.C."/>
            <person name="DeRito C.M."/>
            <person name="Newman J.D."/>
            <person name="Buckley D.H."/>
        </authorList>
    </citation>
    <scope>NUCLEOTIDE SEQUENCE [LARGE SCALE GENOMIC DNA]</scope>
    <source>
        <strain evidence="1 2">RP11</strain>
    </source>
</reference>
<dbReference type="InterPro" id="IPR011050">
    <property type="entry name" value="Pectin_lyase_fold/virulence"/>
</dbReference>
<dbReference type="SUPFAM" id="SSF51126">
    <property type="entry name" value="Pectin lyase-like"/>
    <property type="match status" value="1"/>
</dbReference>
<accession>A0A6N6VYF3</accession>
<dbReference type="Gene3D" id="2.160.20.10">
    <property type="entry name" value="Single-stranded right-handed beta-helix, Pectin lyase-like"/>
    <property type="match status" value="1"/>
</dbReference>
<name>A0A6N6VYF3_9BURK</name>
<evidence type="ECO:0000313" key="2">
    <source>
        <dbReference type="Proteomes" id="UP000463700"/>
    </source>
</evidence>
<dbReference type="OrthoDB" id="9048846at2"/>
<comment type="caution">
    <text evidence="1">The sequence shown here is derived from an EMBL/GenBank/DDBJ whole genome shotgun (WGS) entry which is preliminary data.</text>
</comment>
<protein>
    <recommendedName>
        <fullName evidence="3">Pectate lyase superfamily protein domain-containing protein</fullName>
    </recommendedName>
</protein>
<evidence type="ECO:0000313" key="1">
    <source>
        <dbReference type="EMBL" id="KAE8753572.1"/>
    </source>
</evidence>
<dbReference type="EMBL" id="VOSW01000194">
    <property type="protein sequence ID" value="KAE8753572.1"/>
    <property type="molecule type" value="Genomic_DNA"/>
</dbReference>
<dbReference type="RefSeq" id="WP_154567681.1">
    <property type="nucleotide sequence ID" value="NZ_VOSW01000194.1"/>
</dbReference>
<dbReference type="AlphaFoldDB" id="A0A6N6VYF3"/>
<dbReference type="InterPro" id="IPR012334">
    <property type="entry name" value="Pectin_lyas_fold"/>
</dbReference>